<keyword evidence="7" id="KW-1185">Reference proteome</keyword>
<accession>A0A498K6K8</accession>
<feature type="short sequence motif" description="LXXLL motif" evidence="5">
    <location>
        <begin position="203"/>
        <end position="207"/>
    </location>
</feature>
<sequence>MFQDEGSSSATSSHLQCFSMISLSPSLGSPYPWLKELKSEDRGLYLILLLLTCANHVATGSLENANVALEQISQLAAADGDTMQRIAAYFTEALADRILKAWPGLHRALNSTKISLVSDEILWITLLQVLSARPEGSPHLRITDVHQRKEVLDQMAHRLTEEAKKLDIPFQFCPIISKLENLDMDKLRVKTGEALAISSVIQLHSLLASDDGLLKKKSPLASKGSNGTHLLRAL</sequence>
<evidence type="ECO:0000256" key="5">
    <source>
        <dbReference type="PROSITE-ProRule" id="PRU01191"/>
    </source>
</evidence>
<protein>
    <submittedName>
        <fullName evidence="6">Uncharacterized protein</fullName>
    </submittedName>
</protein>
<dbReference type="Pfam" id="PF03514">
    <property type="entry name" value="GRAS"/>
    <property type="match status" value="2"/>
</dbReference>
<dbReference type="PROSITE" id="PS50985">
    <property type="entry name" value="GRAS"/>
    <property type="match status" value="1"/>
</dbReference>
<keyword evidence="4" id="KW-0539">Nucleus</keyword>
<dbReference type="AlphaFoldDB" id="A0A498K6K8"/>
<proteinExistence type="inferred from homology"/>
<dbReference type="EMBL" id="RDQH01000329">
    <property type="protein sequence ID" value="RXI03181.1"/>
    <property type="molecule type" value="Genomic_DNA"/>
</dbReference>
<dbReference type="GO" id="GO:0005634">
    <property type="term" value="C:nucleus"/>
    <property type="evidence" value="ECO:0007669"/>
    <property type="project" value="UniProtKB-SubCell"/>
</dbReference>
<comment type="caution">
    <text evidence="6">The sequence shown here is derived from an EMBL/GenBank/DDBJ whole genome shotgun (WGS) entry which is preliminary data.</text>
</comment>
<comment type="similarity">
    <text evidence="5">Belongs to the GRAS family.</text>
</comment>
<evidence type="ECO:0000256" key="1">
    <source>
        <dbReference type="ARBA" id="ARBA00004123"/>
    </source>
</evidence>
<evidence type="ECO:0000256" key="3">
    <source>
        <dbReference type="ARBA" id="ARBA00023163"/>
    </source>
</evidence>
<name>A0A498K6K8_MALDO</name>
<dbReference type="InterPro" id="IPR005202">
    <property type="entry name" value="TF_GRAS"/>
</dbReference>
<reference evidence="6 7" key="1">
    <citation type="submission" date="2018-10" db="EMBL/GenBank/DDBJ databases">
        <title>A high-quality apple genome assembly.</title>
        <authorList>
            <person name="Hu J."/>
        </authorList>
    </citation>
    <scope>NUCLEOTIDE SEQUENCE [LARGE SCALE GENOMIC DNA]</scope>
    <source>
        <strain evidence="7">cv. HFTH1</strain>
        <tissue evidence="6">Young leaf</tissue>
    </source>
</reference>
<gene>
    <name evidence="6" type="ORF">DVH24_003833</name>
</gene>
<evidence type="ECO:0000256" key="4">
    <source>
        <dbReference type="ARBA" id="ARBA00023242"/>
    </source>
</evidence>
<organism evidence="6 7">
    <name type="scientific">Malus domestica</name>
    <name type="common">Apple</name>
    <name type="synonym">Pyrus malus</name>
    <dbReference type="NCBI Taxonomy" id="3750"/>
    <lineage>
        <taxon>Eukaryota</taxon>
        <taxon>Viridiplantae</taxon>
        <taxon>Streptophyta</taxon>
        <taxon>Embryophyta</taxon>
        <taxon>Tracheophyta</taxon>
        <taxon>Spermatophyta</taxon>
        <taxon>Magnoliopsida</taxon>
        <taxon>eudicotyledons</taxon>
        <taxon>Gunneridae</taxon>
        <taxon>Pentapetalae</taxon>
        <taxon>rosids</taxon>
        <taxon>fabids</taxon>
        <taxon>Rosales</taxon>
        <taxon>Rosaceae</taxon>
        <taxon>Amygdaloideae</taxon>
        <taxon>Maleae</taxon>
        <taxon>Malus</taxon>
    </lineage>
</organism>
<keyword evidence="3" id="KW-0804">Transcription</keyword>
<dbReference type="PANTHER" id="PTHR31636">
    <property type="entry name" value="OSJNBA0084A10.13 PROTEIN-RELATED"/>
    <property type="match status" value="1"/>
</dbReference>
<feature type="region of interest" description="Leucine repeat II (LRII)" evidence="5">
    <location>
        <begin position="154"/>
        <end position="186"/>
    </location>
</feature>
<evidence type="ECO:0000313" key="6">
    <source>
        <dbReference type="EMBL" id="RXI03181.1"/>
    </source>
</evidence>
<dbReference type="Proteomes" id="UP000290289">
    <property type="component" value="Chromosome 3"/>
</dbReference>
<evidence type="ECO:0000313" key="7">
    <source>
        <dbReference type="Proteomes" id="UP000290289"/>
    </source>
</evidence>
<comment type="subcellular location">
    <subcellularLocation>
        <location evidence="1">Nucleus</location>
    </subcellularLocation>
</comment>
<comment type="caution">
    <text evidence="5">Lacks conserved residue(s) required for the propagation of feature annotation.</text>
</comment>
<evidence type="ECO:0000256" key="2">
    <source>
        <dbReference type="ARBA" id="ARBA00023015"/>
    </source>
</evidence>
<keyword evidence="2" id="KW-0805">Transcription regulation</keyword>